<protein>
    <submittedName>
        <fullName evidence="3">Glycoside hydrolase family 88 protein</fullName>
    </submittedName>
</protein>
<keyword evidence="1 3" id="KW-0378">Hydrolase</keyword>
<dbReference type="PANTHER" id="PTHR33886:SF8">
    <property type="entry name" value="UNSATURATED RHAMNOGALACTURONAN HYDROLASE (EUROFUNG)"/>
    <property type="match status" value="1"/>
</dbReference>
<dbReference type="InterPro" id="IPR010905">
    <property type="entry name" value="Glyco_hydro_88"/>
</dbReference>
<keyword evidence="2" id="KW-0732">Signal</keyword>
<dbReference type="InterPro" id="IPR012341">
    <property type="entry name" value="6hp_glycosidase-like_sf"/>
</dbReference>
<dbReference type="Proteomes" id="UP000831785">
    <property type="component" value="Chromosome"/>
</dbReference>
<feature type="signal peptide" evidence="2">
    <location>
        <begin position="1"/>
        <end position="26"/>
    </location>
</feature>
<dbReference type="InterPro" id="IPR008928">
    <property type="entry name" value="6-hairpin_glycosidase_sf"/>
</dbReference>
<dbReference type="InterPro" id="IPR052043">
    <property type="entry name" value="PolySaccharide_Degr_Enz"/>
</dbReference>
<accession>A0ABY4F9I1</accession>
<dbReference type="GO" id="GO:0016787">
    <property type="term" value="F:hydrolase activity"/>
    <property type="evidence" value="ECO:0007669"/>
    <property type="project" value="UniProtKB-KW"/>
</dbReference>
<gene>
    <name evidence="3" type="ORF">MUN80_15250</name>
</gene>
<dbReference type="PANTHER" id="PTHR33886">
    <property type="entry name" value="UNSATURATED RHAMNOGALACTURONAN HYDROLASE (EUROFUNG)"/>
    <property type="match status" value="1"/>
</dbReference>
<dbReference type="Pfam" id="PF07470">
    <property type="entry name" value="Glyco_hydro_88"/>
    <property type="match status" value="1"/>
</dbReference>
<dbReference type="RefSeq" id="WP_244714267.1">
    <property type="nucleotide sequence ID" value="NZ_CP095049.1"/>
</dbReference>
<evidence type="ECO:0000313" key="4">
    <source>
        <dbReference type="Proteomes" id="UP000831785"/>
    </source>
</evidence>
<dbReference type="PROSITE" id="PS51257">
    <property type="entry name" value="PROKAR_LIPOPROTEIN"/>
    <property type="match status" value="1"/>
</dbReference>
<dbReference type="EMBL" id="CP095049">
    <property type="protein sequence ID" value="UOQ51116.1"/>
    <property type="molecule type" value="Genomic_DNA"/>
</dbReference>
<organism evidence="3 4">
    <name type="scientific">Hymenobacter cellulosivorans</name>
    <dbReference type="NCBI Taxonomy" id="2932249"/>
    <lineage>
        <taxon>Bacteria</taxon>
        <taxon>Pseudomonadati</taxon>
        <taxon>Bacteroidota</taxon>
        <taxon>Cytophagia</taxon>
        <taxon>Cytophagales</taxon>
        <taxon>Hymenobacteraceae</taxon>
        <taxon>Hymenobacter</taxon>
    </lineage>
</organism>
<feature type="chain" id="PRO_5046210627" evidence="2">
    <location>
        <begin position="27"/>
        <end position="409"/>
    </location>
</feature>
<dbReference type="Gene3D" id="1.50.10.10">
    <property type="match status" value="1"/>
</dbReference>
<dbReference type="SUPFAM" id="SSF48208">
    <property type="entry name" value="Six-hairpin glycosidases"/>
    <property type="match status" value="1"/>
</dbReference>
<proteinExistence type="predicted"/>
<keyword evidence="4" id="KW-1185">Reference proteome</keyword>
<reference evidence="3 4" key="1">
    <citation type="submission" date="2022-04" db="EMBL/GenBank/DDBJ databases">
        <title>Hymenobacter sp. isolated from the air.</title>
        <authorList>
            <person name="Won M."/>
            <person name="Lee C.-M."/>
            <person name="Woen H.-Y."/>
            <person name="Kwon S.-W."/>
        </authorList>
    </citation>
    <scope>NUCLEOTIDE SEQUENCE [LARGE SCALE GENOMIC DNA]</scope>
    <source>
        <strain evidence="4">5116 S-27</strain>
    </source>
</reference>
<evidence type="ECO:0000313" key="3">
    <source>
        <dbReference type="EMBL" id="UOQ51116.1"/>
    </source>
</evidence>
<evidence type="ECO:0000256" key="1">
    <source>
        <dbReference type="ARBA" id="ARBA00022801"/>
    </source>
</evidence>
<name>A0ABY4F9I1_9BACT</name>
<sequence length="409" mass="46050">MKTNTYRTGLLALSLTFGMGSSCVSASVAVPSGEQLAAGTVQPAPAPAKWSERMLQSVLKRSPWMADASQKDTWGYTQGLIIYALEQVWRQTKDPQYLAYIQRYGDKMIDAQGQIKTYKPEDFNLDNLNSGKVLFNLYAQTKDEKYRKALDQLREQLRKQPRTSEGGYWHKLKYPQQMWLDGAYMASPFLAQYAATFNEPAAFDEVANQLILLEKHLRDPQTGLLYHGYDESRQQIWANKTTGASPNVWGRAMGWYGMALVDVLDYFPAKHPQRKELLQILDRLAVAVVKYQDPKSGLWYQVVDQPAKAGNYLEASASSMFVYALAKGTNRGYLPKTYRSAAEKGYAGITRQLVEVKPDGEVNLLQVCEVAGLSADRDGSYEYYIKEPIRVNDPKGTGPFILASLELNQ</sequence>
<evidence type="ECO:0000256" key="2">
    <source>
        <dbReference type="SAM" id="SignalP"/>
    </source>
</evidence>